<protein>
    <submittedName>
        <fullName evidence="1">Uncharacterized protein</fullName>
    </submittedName>
</protein>
<dbReference type="AlphaFoldDB" id="A0A399ECY7"/>
<comment type="caution">
    <text evidence="1">The sequence shown here is derived from an EMBL/GenBank/DDBJ whole genome shotgun (WGS) entry which is preliminary data.</text>
</comment>
<accession>A0A399ECY7</accession>
<dbReference type="RefSeq" id="WP_147372880.1">
    <property type="nucleotide sequence ID" value="NZ_QXDL01000177.1"/>
</dbReference>
<dbReference type="OrthoDB" id="9874843at2"/>
<reference evidence="1 2" key="1">
    <citation type="submission" date="2018-08" db="EMBL/GenBank/DDBJ databases">
        <title>Meiothermus terrae DSM 26712 genome sequencing project.</title>
        <authorList>
            <person name="Da Costa M.S."/>
            <person name="Albuquerque L."/>
            <person name="Raposo P."/>
            <person name="Froufe H.J.C."/>
            <person name="Barroso C.S."/>
            <person name="Egas C."/>
        </authorList>
    </citation>
    <scope>NUCLEOTIDE SEQUENCE [LARGE SCALE GENOMIC DNA]</scope>
    <source>
        <strain evidence="1 2">DSM 26712</strain>
    </source>
</reference>
<dbReference type="EMBL" id="QXDL01000177">
    <property type="protein sequence ID" value="RIH81403.1"/>
    <property type="molecule type" value="Genomic_DNA"/>
</dbReference>
<proteinExistence type="predicted"/>
<evidence type="ECO:0000313" key="1">
    <source>
        <dbReference type="EMBL" id="RIH81403.1"/>
    </source>
</evidence>
<gene>
    <name evidence="1" type="ORF">Mterra_03191</name>
</gene>
<keyword evidence="2" id="KW-1185">Reference proteome</keyword>
<evidence type="ECO:0000313" key="2">
    <source>
        <dbReference type="Proteomes" id="UP000265715"/>
    </source>
</evidence>
<name>A0A399ECY7_9DEIN</name>
<organism evidence="1 2">
    <name type="scientific">Calidithermus terrae</name>
    <dbReference type="NCBI Taxonomy" id="1408545"/>
    <lineage>
        <taxon>Bacteria</taxon>
        <taxon>Thermotogati</taxon>
        <taxon>Deinococcota</taxon>
        <taxon>Deinococci</taxon>
        <taxon>Thermales</taxon>
        <taxon>Thermaceae</taxon>
        <taxon>Calidithermus</taxon>
    </lineage>
</organism>
<sequence>MQDRSSAFWSGFWDVVSKASIVAIPVVLGWALNLGSQRIADSIAQRDFIQSLIDELSDTKSQARQDIALILLKEYIGNEQPKMVARIAEVVFSDNMNRIVDTDKTDNALSELQGSTAYQILAELNPERAKAIAESSQQRVLAALLDEINK</sequence>
<dbReference type="Proteomes" id="UP000265715">
    <property type="component" value="Unassembled WGS sequence"/>
</dbReference>